<sequence>MEFSIALLNASNYHSSSEDVKVLLIPKSGWKLILGAEPPLSEKATEKDIRDNTLRKDRAYSTLYLSISREHSKLISDTDDGQ</sequence>
<accession>A0A4Y2JYU1</accession>
<dbReference type="AlphaFoldDB" id="A0A4Y2JYU1"/>
<proteinExistence type="predicted"/>
<dbReference type="Proteomes" id="UP000499080">
    <property type="component" value="Unassembled WGS sequence"/>
</dbReference>
<evidence type="ECO:0000313" key="1">
    <source>
        <dbReference type="EMBL" id="GBM94446.1"/>
    </source>
</evidence>
<comment type="caution">
    <text evidence="1">The sequence shown here is derived from an EMBL/GenBank/DDBJ whole genome shotgun (WGS) entry which is preliminary data.</text>
</comment>
<evidence type="ECO:0000313" key="2">
    <source>
        <dbReference type="Proteomes" id="UP000499080"/>
    </source>
</evidence>
<name>A0A4Y2JYU1_ARAVE</name>
<protein>
    <submittedName>
        <fullName evidence="1">Uncharacterized protein</fullName>
    </submittedName>
</protein>
<organism evidence="1 2">
    <name type="scientific">Araneus ventricosus</name>
    <name type="common">Orbweaver spider</name>
    <name type="synonym">Epeira ventricosa</name>
    <dbReference type="NCBI Taxonomy" id="182803"/>
    <lineage>
        <taxon>Eukaryota</taxon>
        <taxon>Metazoa</taxon>
        <taxon>Ecdysozoa</taxon>
        <taxon>Arthropoda</taxon>
        <taxon>Chelicerata</taxon>
        <taxon>Arachnida</taxon>
        <taxon>Araneae</taxon>
        <taxon>Araneomorphae</taxon>
        <taxon>Entelegynae</taxon>
        <taxon>Araneoidea</taxon>
        <taxon>Araneidae</taxon>
        <taxon>Araneus</taxon>
    </lineage>
</organism>
<keyword evidence="2" id="KW-1185">Reference proteome</keyword>
<dbReference type="OrthoDB" id="6418978at2759"/>
<gene>
    <name evidence="1" type="ORF">AVEN_144287_1</name>
</gene>
<reference evidence="1 2" key="1">
    <citation type="journal article" date="2019" name="Sci. Rep.">
        <title>Orb-weaving spider Araneus ventricosus genome elucidates the spidroin gene catalogue.</title>
        <authorList>
            <person name="Kono N."/>
            <person name="Nakamura H."/>
            <person name="Ohtoshi R."/>
            <person name="Moran D.A.P."/>
            <person name="Shinohara A."/>
            <person name="Yoshida Y."/>
            <person name="Fujiwara M."/>
            <person name="Mori M."/>
            <person name="Tomita M."/>
            <person name="Arakawa K."/>
        </authorList>
    </citation>
    <scope>NUCLEOTIDE SEQUENCE [LARGE SCALE GENOMIC DNA]</scope>
</reference>
<dbReference type="EMBL" id="BGPR01003970">
    <property type="protein sequence ID" value="GBM94446.1"/>
    <property type="molecule type" value="Genomic_DNA"/>
</dbReference>